<dbReference type="EMBL" id="OU899037">
    <property type="protein sequence ID" value="CAH1737453.1"/>
    <property type="molecule type" value="Genomic_DNA"/>
</dbReference>
<reference evidence="1" key="1">
    <citation type="submission" date="2022-02" db="EMBL/GenBank/DDBJ databases">
        <authorList>
            <person name="King R."/>
        </authorList>
    </citation>
    <scope>NUCLEOTIDE SEQUENCE</scope>
</reference>
<proteinExistence type="predicted"/>
<dbReference type="AlphaFoldDB" id="A0A9P0NQ40"/>
<name>A0A9P0NQ40_APHGO</name>
<accession>A0A9P0NQ40</accession>
<protein>
    <submittedName>
        <fullName evidence="1">Uncharacterized protein</fullName>
    </submittedName>
</protein>
<sequence>MLYIILLVFRSTSRSVQLPHSYHRLILRVFLLFYSYRNDFVYESCNDRATKTPSPPPRLSPVPNIYGCIIFFFAVSLLKESGDDAKGPGVMRILYIRHQIAVLRMSRSSSHTCEYILLCTHADILTCVCSGA</sequence>
<keyword evidence="2" id="KW-1185">Reference proteome</keyword>
<gene>
    <name evidence="1" type="ORF">APHIGO_LOCUS10987</name>
</gene>
<evidence type="ECO:0000313" key="2">
    <source>
        <dbReference type="Proteomes" id="UP001154329"/>
    </source>
</evidence>
<evidence type="ECO:0000313" key="1">
    <source>
        <dbReference type="EMBL" id="CAH1737453.1"/>
    </source>
</evidence>
<dbReference type="Proteomes" id="UP001154329">
    <property type="component" value="Chromosome 4"/>
</dbReference>
<organism evidence="1 2">
    <name type="scientific">Aphis gossypii</name>
    <name type="common">Cotton aphid</name>
    <dbReference type="NCBI Taxonomy" id="80765"/>
    <lineage>
        <taxon>Eukaryota</taxon>
        <taxon>Metazoa</taxon>
        <taxon>Ecdysozoa</taxon>
        <taxon>Arthropoda</taxon>
        <taxon>Hexapoda</taxon>
        <taxon>Insecta</taxon>
        <taxon>Pterygota</taxon>
        <taxon>Neoptera</taxon>
        <taxon>Paraneoptera</taxon>
        <taxon>Hemiptera</taxon>
        <taxon>Sternorrhyncha</taxon>
        <taxon>Aphidomorpha</taxon>
        <taxon>Aphidoidea</taxon>
        <taxon>Aphididae</taxon>
        <taxon>Aphidini</taxon>
        <taxon>Aphis</taxon>
        <taxon>Aphis</taxon>
    </lineage>
</organism>
<reference evidence="1" key="2">
    <citation type="submission" date="2022-10" db="EMBL/GenBank/DDBJ databases">
        <authorList>
            <consortium name="ENA_rothamsted_submissions"/>
            <consortium name="culmorum"/>
            <person name="King R."/>
        </authorList>
    </citation>
    <scope>NUCLEOTIDE SEQUENCE</scope>
</reference>